<evidence type="ECO:0000313" key="2">
    <source>
        <dbReference type="Proteomes" id="UP000623467"/>
    </source>
</evidence>
<comment type="caution">
    <text evidence="1">The sequence shown here is derived from an EMBL/GenBank/DDBJ whole genome shotgun (WGS) entry which is preliminary data.</text>
</comment>
<proteinExistence type="predicted"/>
<protein>
    <submittedName>
        <fullName evidence="1">Uncharacterized protein</fullName>
    </submittedName>
</protein>
<organism evidence="1 2">
    <name type="scientific">Mycena sanguinolenta</name>
    <dbReference type="NCBI Taxonomy" id="230812"/>
    <lineage>
        <taxon>Eukaryota</taxon>
        <taxon>Fungi</taxon>
        <taxon>Dikarya</taxon>
        <taxon>Basidiomycota</taxon>
        <taxon>Agaricomycotina</taxon>
        <taxon>Agaricomycetes</taxon>
        <taxon>Agaricomycetidae</taxon>
        <taxon>Agaricales</taxon>
        <taxon>Marasmiineae</taxon>
        <taxon>Mycenaceae</taxon>
        <taxon>Mycena</taxon>
    </lineage>
</organism>
<reference evidence="1" key="1">
    <citation type="submission" date="2020-05" db="EMBL/GenBank/DDBJ databases">
        <title>Mycena genomes resolve the evolution of fungal bioluminescence.</title>
        <authorList>
            <person name="Tsai I.J."/>
        </authorList>
    </citation>
    <scope>NUCLEOTIDE SEQUENCE</scope>
    <source>
        <strain evidence="1">160909Yilan</strain>
    </source>
</reference>
<gene>
    <name evidence="1" type="ORF">MSAN_01586100</name>
</gene>
<evidence type="ECO:0000313" key="1">
    <source>
        <dbReference type="EMBL" id="KAF7351537.1"/>
    </source>
</evidence>
<dbReference type="Proteomes" id="UP000623467">
    <property type="component" value="Unassembled WGS sequence"/>
</dbReference>
<dbReference type="OrthoDB" id="2831072at2759"/>
<dbReference type="AlphaFoldDB" id="A0A8H7CX90"/>
<accession>A0A8H7CX90</accession>
<sequence length="195" mass="21079">MADPTDYKATASRILREPLPDGLLAGIGGNAPRKVKETAVKWLNIYHAPPKCFSGAVTRRTAVIEVSLDSNPLEDGQALTLISETDVCDEMLDGQGKVSCAFIITIIDECVSSAVTTLSSAQGGPRLSGVSLSLDTVFSQFCRTRCEAALREQDPSSRRWHDVLRLPGVGPNPAEARRHVHFRRNAAICPFMTAS</sequence>
<keyword evidence="2" id="KW-1185">Reference proteome</keyword>
<name>A0A8H7CX90_9AGAR</name>
<dbReference type="EMBL" id="JACAZH010000013">
    <property type="protein sequence ID" value="KAF7351537.1"/>
    <property type="molecule type" value="Genomic_DNA"/>
</dbReference>